<proteinExistence type="predicted"/>
<dbReference type="EMBL" id="LAZR01044362">
    <property type="protein sequence ID" value="KKL04845.1"/>
    <property type="molecule type" value="Genomic_DNA"/>
</dbReference>
<name>A0A0F9A5U9_9ZZZZ</name>
<gene>
    <name evidence="1" type="ORF">LCGC14_2611940</name>
</gene>
<evidence type="ECO:0000313" key="1">
    <source>
        <dbReference type="EMBL" id="KKL04845.1"/>
    </source>
</evidence>
<reference evidence="1" key="1">
    <citation type="journal article" date="2015" name="Nature">
        <title>Complex archaea that bridge the gap between prokaryotes and eukaryotes.</title>
        <authorList>
            <person name="Spang A."/>
            <person name="Saw J.H."/>
            <person name="Jorgensen S.L."/>
            <person name="Zaremba-Niedzwiedzka K."/>
            <person name="Martijn J."/>
            <person name="Lind A.E."/>
            <person name="van Eijk R."/>
            <person name="Schleper C."/>
            <person name="Guy L."/>
            <person name="Ettema T.J."/>
        </authorList>
    </citation>
    <scope>NUCLEOTIDE SEQUENCE</scope>
</reference>
<protein>
    <submittedName>
        <fullName evidence="1">Uncharacterized protein</fullName>
    </submittedName>
</protein>
<dbReference type="AlphaFoldDB" id="A0A0F9A5U9"/>
<organism evidence="1">
    <name type="scientific">marine sediment metagenome</name>
    <dbReference type="NCBI Taxonomy" id="412755"/>
    <lineage>
        <taxon>unclassified sequences</taxon>
        <taxon>metagenomes</taxon>
        <taxon>ecological metagenomes</taxon>
    </lineage>
</organism>
<sequence length="72" mass="7976">MVSEYKSRQVELLQKIQGLGKVVRCSKVTQLEDGLAVLQDEAMQLEVDWYTVPMPGDLGEKEGRVGLLLAEG</sequence>
<accession>A0A0F9A5U9</accession>
<comment type="caution">
    <text evidence="1">The sequence shown here is derived from an EMBL/GenBank/DDBJ whole genome shotgun (WGS) entry which is preliminary data.</text>
</comment>
<feature type="non-terminal residue" evidence="1">
    <location>
        <position position="72"/>
    </location>
</feature>